<keyword evidence="3" id="KW-1185">Reference proteome</keyword>
<feature type="region of interest" description="Disordered" evidence="1">
    <location>
        <begin position="408"/>
        <end position="490"/>
    </location>
</feature>
<sequence>MSLSETANDLVDTFSEFMRRARVYTNDIASSTTDKISARTCSIGRGIPGMLGQACSTLLCPDAGVSCVDVYNVGYNRVAREAVLFPFPCPLIVRLAGFSFSRLFPALLSPPFQVLPPYPCTFLPSYLPLSCLPVLPSGLPIALLPGPLLLIPPPSFPPSYRPFSRSSPPPPPHPRSPLDASRWAARSSVAPARVVVSREERRGGGGSVCFSPPPHSFPRHLVVARVSRSFSPPRGTSSKLRHIGRQGEHEVPMSRPRVHTSGMPKSGTHPASRVSSLAKARRKRGSFARRNARNGGNAALRLQSILRYKAGMAMCPRRRWRDRRGGRHRLTPAGGRIIAGNLAITRCKGGRRINESSGILFEKPFGRGFSRTVLPFPPTPPDSNPCPSPFLIIPPSSVQPPSPLIPPILLLSSSPHPPPNHSDQPPLIIPPSHLAHPLPPNPPLDSPPPPQSFPRHPPPSPPLPQPPTSHHPLPPPHLHPQSRNSPEIPF</sequence>
<feature type="region of interest" description="Disordered" evidence="1">
    <location>
        <begin position="373"/>
        <end position="393"/>
    </location>
</feature>
<feature type="compositionally biased region" description="Pro residues" evidence="1">
    <location>
        <begin position="375"/>
        <end position="388"/>
    </location>
</feature>
<reference evidence="2 3" key="2">
    <citation type="submission" date="2019-01" db="EMBL/GenBank/DDBJ databases">
        <title>The decoding of complex shrimp genome reveals the adaptation for benthos swimmer, frequently molting mechanism and breeding impact on genome.</title>
        <authorList>
            <person name="Sun Y."/>
            <person name="Gao Y."/>
            <person name="Yu Y."/>
        </authorList>
    </citation>
    <scope>NUCLEOTIDE SEQUENCE [LARGE SCALE GENOMIC DNA]</scope>
    <source>
        <tissue evidence="2">Muscle</tissue>
    </source>
</reference>
<feature type="compositionally biased region" description="Low complexity" evidence="1">
    <location>
        <begin position="421"/>
        <end position="436"/>
    </location>
</feature>
<feature type="region of interest" description="Disordered" evidence="1">
    <location>
        <begin position="161"/>
        <end position="184"/>
    </location>
</feature>
<evidence type="ECO:0000313" key="2">
    <source>
        <dbReference type="EMBL" id="ROT63133.1"/>
    </source>
</evidence>
<feature type="compositionally biased region" description="Polar residues" evidence="1">
    <location>
        <begin position="229"/>
        <end position="238"/>
    </location>
</feature>
<organism evidence="2 3">
    <name type="scientific">Penaeus vannamei</name>
    <name type="common">Whiteleg shrimp</name>
    <name type="synonym">Litopenaeus vannamei</name>
    <dbReference type="NCBI Taxonomy" id="6689"/>
    <lineage>
        <taxon>Eukaryota</taxon>
        <taxon>Metazoa</taxon>
        <taxon>Ecdysozoa</taxon>
        <taxon>Arthropoda</taxon>
        <taxon>Crustacea</taxon>
        <taxon>Multicrustacea</taxon>
        <taxon>Malacostraca</taxon>
        <taxon>Eumalacostraca</taxon>
        <taxon>Eucarida</taxon>
        <taxon>Decapoda</taxon>
        <taxon>Dendrobranchiata</taxon>
        <taxon>Penaeoidea</taxon>
        <taxon>Penaeidae</taxon>
        <taxon>Penaeus</taxon>
    </lineage>
</organism>
<dbReference type="AlphaFoldDB" id="A0A3R7PY44"/>
<feature type="region of interest" description="Disordered" evidence="1">
    <location>
        <begin position="229"/>
        <end position="295"/>
    </location>
</feature>
<comment type="caution">
    <text evidence="2">The sequence shown here is derived from an EMBL/GenBank/DDBJ whole genome shotgun (WGS) entry which is preliminary data.</text>
</comment>
<dbReference type="Proteomes" id="UP000283509">
    <property type="component" value="Unassembled WGS sequence"/>
</dbReference>
<accession>A0A3R7PY44</accession>
<reference evidence="2 3" key="1">
    <citation type="submission" date="2018-04" db="EMBL/GenBank/DDBJ databases">
        <authorList>
            <person name="Zhang X."/>
            <person name="Yuan J."/>
            <person name="Li F."/>
            <person name="Xiang J."/>
        </authorList>
    </citation>
    <scope>NUCLEOTIDE SEQUENCE [LARGE SCALE GENOMIC DNA]</scope>
    <source>
        <tissue evidence="2">Muscle</tissue>
    </source>
</reference>
<protein>
    <submittedName>
        <fullName evidence="2">Uncharacterized protein</fullName>
    </submittedName>
</protein>
<feature type="compositionally biased region" description="Basic residues" evidence="1">
    <location>
        <begin position="279"/>
        <end position="292"/>
    </location>
</feature>
<dbReference type="EMBL" id="QCYY01003483">
    <property type="protein sequence ID" value="ROT63133.1"/>
    <property type="molecule type" value="Genomic_DNA"/>
</dbReference>
<proteinExistence type="predicted"/>
<name>A0A3R7PY44_PENVA</name>
<evidence type="ECO:0000256" key="1">
    <source>
        <dbReference type="SAM" id="MobiDB-lite"/>
    </source>
</evidence>
<feature type="compositionally biased region" description="Pro residues" evidence="1">
    <location>
        <begin position="437"/>
        <end position="478"/>
    </location>
</feature>
<gene>
    <name evidence="2" type="ORF">C7M84_018990</name>
</gene>
<evidence type="ECO:0000313" key="3">
    <source>
        <dbReference type="Proteomes" id="UP000283509"/>
    </source>
</evidence>